<organism evidence="3 4">
    <name type="scientific">Dreissena polymorpha</name>
    <name type="common">Zebra mussel</name>
    <name type="synonym">Mytilus polymorpha</name>
    <dbReference type="NCBI Taxonomy" id="45954"/>
    <lineage>
        <taxon>Eukaryota</taxon>
        <taxon>Metazoa</taxon>
        <taxon>Spiralia</taxon>
        <taxon>Lophotrochozoa</taxon>
        <taxon>Mollusca</taxon>
        <taxon>Bivalvia</taxon>
        <taxon>Autobranchia</taxon>
        <taxon>Heteroconchia</taxon>
        <taxon>Euheterodonta</taxon>
        <taxon>Imparidentia</taxon>
        <taxon>Neoheterodontei</taxon>
        <taxon>Myida</taxon>
        <taxon>Dreissenoidea</taxon>
        <taxon>Dreissenidae</taxon>
        <taxon>Dreissena</taxon>
    </lineage>
</organism>
<protein>
    <submittedName>
        <fullName evidence="3">Uncharacterized protein</fullName>
    </submittedName>
</protein>
<gene>
    <name evidence="3" type="ORF">DPMN_015436</name>
</gene>
<dbReference type="PANTHER" id="PTHR46880:SF5">
    <property type="entry name" value="DUF4371 DOMAIN-CONTAINING PROTEIN"/>
    <property type="match status" value="1"/>
</dbReference>
<feature type="domain" description="HAT C-terminal dimerisation" evidence="1">
    <location>
        <begin position="393"/>
        <end position="446"/>
    </location>
</feature>
<name>A0A9D4NDM6_DREPO</name>
<comment type="caution">
    <text evidence="3">The sequence shown here is derived from an EMBL/GenBank/DDBJ whole genome shotgun (WGS) entry which is preliminary data.</text>
</comment>
<dbReference type="EMBL" id="JAIWYP010000001">
    <property type="protein sequence ID" value="KAH3891342.1"/>
    <property type="molecule type" value="Genomic_DNA"/>
</dbReference>
<evidence type="ECO:0000313" key="4">
    <source>
        <dbReference type="Proteomes" id="UP000828390"/>
    </source>
</evidence>
<dbReference type="Pfam" id="PF05699">
    <property type="entry name" value="Dimer_Tnp_hAT"/>
    <property type="match status" value="1"/>
</dbReference>
<sequence>MSFSLLRYFNGAKPGEKRKSQVSIDQRAEENKKRWKAYEVEKRDERGFQEVWKKDRPWLQFNDGVMTCSFCQVFFKNNKGAGKNTFITGSTNFKVSSVSDHESSKCHQKAAEAELVKHSKNDMQRSEAGKALLSLKSAERHVLTSLFCNAHAVAKKGRPLSDYVWLCEAMAAKGVDVGPTYLNEKACSDFVSFISDAETDKTKKMVDDAPFFSLMMDGSQDRTKLVGLGSDGAANMTGKNAGLAALLRREYGDHIINIHCFSHRLELAFRDEPPEEVLAMHMTGEYQGLKLCGSTPDLGYRAKLIHGLCQAIEELFSLLDSSTVINATQVFDTTVWPVASEEFEGYGNEQVATLASHFDKKMTARCPSFKLQQCLKHGESVKKMSWGVLFSAEEELSNISLLIDLVLSLPPTSVSCETSFSHMKLVKTSCRLSMTQATLHNLMTVKLCSPTIKDLNPEPAVEKWLV</sequence>
<feature type="domain" description="C17orf113 probable zinc finger" evidence="2">
    <location>
        <begin position="57"/>
        <end position="115"/>
    </location>
</feature>
<evidence type="ECO:0000313" key="3">
    <source>
        <dbReference type="EMBL" id="KAH3891342.1"/>
    </source>
</evidence>
<dbReference type="Pfam" id="PF25431">
    <property type="entry name" value="zf-C17orf113"/>
    <property type="match status" value="1"/>
</dbReference>
<keyword evidence="4" id="KW-1185">Reference proteome</keyword>
<dbReference type="InterPro" id="IPR057456">
    <property type="entry name" value="Znf_C17orf113"/>
</dbReference>
<evidence type="ECO:0000259" key="1">
    <source>
        <dbReference type="Pfam" id="PF05699"/>
    </source>
</evidence>
<dbReference type="GO" id="GO:0046983">
    <property type="term" value="F:protein dimerization activity"/>
    <property type="evidence" value="ECO:0007669"/>
    <property type="project" value="InterPro"/>
</dbReference>
<reference evidence="3" key="2">
    <citation type="submission" date="2020-11" db="EMBL/GenBank/DDBJ databases">
        <authorList>
            <person name="McCartney M.A."/>
            <person name="Auch B."/>
            <person name="Kono T."/>
            <person name="Mallez S."/>
            <person name="Becker A."/>
            <person name="Gohl D.M."/>
            <person name="Silverstein K.A.T."/>
            <person name="Koren S."/>
            <person name="Bechman K.B."/>
            <person name="Herman A."/>
            <person name="Abrahante J.E."/>
            <person name="Garbe J."/>
        </authorList>
    </citation>
    <scope>NUCLEOTIDE SEQUENCE</scope>
    <source>
        <strain evidence="3">Duluth1</strain>
        <tissue evidence="3">Whole animal</tissue>
    </source>
</reference>
<dbReference type="InterPro" id="IPR012337">
    <property type="entry name" value="RNaseH-like_sf"/>
</dbReference>
<dbReference type="SUPFAM" id="SSF53098">
    <property type="entry name" value="Ribonuclease H-like"/>
    <property type="match status" value="1"/>
</dbReference>
<dbReference type="Proteomes" id="UP000828390">
    <property type="component" value="Unassembled WGS sequence"/>
</dbReference>
<dbReference type="InterPro" id="IPR008906">
    <property type="entry name" value="HATC_C_dom"/>
</dbReference>
<dbReference type="PANTHER" id="PTHR46880">
    <property type="entry name" value="RAS-ASSOCIATING DOMAIN-CONTAINING PROTEIN"/>
    <property type="match status" value="1"/>
</dbReference>
<reference evidence="3" key="1">
    <citation type="journal article" date="2019" name="bioRxiv">
        <title>The Genome of the Zebra Mussel, Dreissena polymorpha: A Resource for Invasive Species Research.</title>
        <authorList>
            <person name="McCartney M.A."/>
            <person name="Auch B."/>
            <person name="Kono T."/>
            <person name="Mallez S."/>
            <person name="Zhang Y."/>
            <person name="Obille A."/>
            <person name="Becker A."/>
            <person name="Abrahante J.E."/>
            <person name="Garbe J."/>
            <person name="Badalamenti J.P."/>
            <person name="Herman A."/>
            <person name="Mangelson H."/>
            <person name="Liachko I."/>
            <person name="Sullivan S."/>
            <person name="Sone E.D."/>
            <person name="Koren S."/>
            <person name="Silverstein K.A.T."/>
            <person name="Beckman K.B."/>
            <person name="Gohl D.M."/>
        </authorList>
    </citation>
    <scope>NUCLEOTIDE SEQUENCE</scope>
    <source>
        <strain evidence="3">Duluth1</strain>
        <tissue evidence="3">Whole animal</tissue>
    </source>
</reference>
<proteinExistence type="predicted"/>
<accession>A0A9D4NDM6</accession>
<evidence type="ECO:0000259" key="2">
    <source>
        <dbReference type="Pfam" id="PF25431"/>
    </source>
</evidence>
<dbReference type="AlphaFoldDB" id="A0A9D4NDM6"/>